<name>A0A109K414_9BRAD</name>
<proteinExistence type="predicted"/>
<evidence type="ECO:0000313" key="1">
    <source>
        <dbReference type="EMBL" id="KWV60416.1"/>
    </source>
</evidence>
<dbReference type="EMBL" id="LNCU01000019">
    <property type="protein sequence ID" value="KWV60416.1"/>
    <property type="molecule type" value="Genomic_DNA"/>
</dbReference>
<gene>
    <name evidence="1" type="ORF">AS156_28910</name>
</gene>
<protein>
    <submittedName>
        <fullName evidence="1">Uncharacterized protein</fullName>
    </submittedName>
</protein>
<organism evidence="1 2">
    <name type="scientific">Bradyrhizobium macuxiense</name>
    <dbReference type="NCBI Taxonomy" id="1755647"/>
    <lineage>
        <taxon>Bacteria</taxon>
        <taxon>Pseudomonadati</taxon>
        <taxon>Pseudomonadota</taxon>
        <taxon>Alphaproteobacteria</taxon>
        <taxon>Hyphomicrobiales</taxon>
        <taxon>Nitrobacteraceae</taxon>
        <taxon>Bradyrhizobium</taxon>
    </lineage>
</organism>
<dbReference type="AlphaFoldDB" id="A0A109K414"/>
<dbReference type="Proteomes" id="UP000057737">
    <property type="component" value="Unassembled WGS sequence"/>
</dbReference>
<comment type="caution">
    <text evidence="1">The sequence shown here is derived from an EMBL/GenBank/DDBJ whole genome shotgun (WGS) entry which is preliminary data.</text>
</comment>
<reference evidence="1 2" key="1">
    <citation type="submission" date="2015-11" db="EMBL/GenBank/DDBJ databases">
        <title>Draft Genome Sequence of the Strain BR 10303 (Bradyrhizobium sp.) isolated from nodules of Centrolobium paraense.</title>
        <authorList>
            <person name="Zelli J.E."/>
            <person name="Simoes-Araujo J.L."/>
            <person name="Barauna A.C."/>
            <person name="Silva K."/>
        </authorList>
    </citation>
    <scope>NUCLEOTIDE SEQUENCE [LARGE SCALE GENOMIC DNA]</scope>
    <source>
        <strain evidence="1 2">BR 10303</strain>
    </source>
</reference>
<sequence>MAPAQRSKQRCASADTRLDDLYDYAAASLPRTRRRTKRASVTWTVTDDWPKDVPVTEAEIDVLEAWFGDLFDEFFGKS</sequence>
<keyword evidence="2" id="KW-1185">Reference proteome</keyword>
<accession>A0A109K414</accession>
<evidence type="ECO:0000313" key="2">
    <source>
        <dbReference type="Proteomes" id="UP000057737"/>
    </source>
</evidence>